<gene>
    <name evidence="1" type="ORF">ACFFUR_12575</name>
</gene>
<dbReference type="Proteomes" id="UP001589654">
    <property type="component" value="Unassembled WGS sequence"/>
</dbReference>
<organism evidence="1 2">
    <name type="scientific">Echinicola jeungdonensis</name>
    <dbReference type="NCBI Taxonomy" id="709343"/>
    <lineage>
        <taxon>Bacteria</taxon>
        <taxon>Pseudomonadati</taxon>
        <taxon>Bacteroidota</taxon>
        <taxon>Cytophagia</taxon>
        <taxon>Cytophagales</taxon>
        <taxon>Cyclobacteriaceae</taxon>
        <taxon>Echinicola</taxon>
    </lineage>
</organism>
<dbReference type="EMBL" id="JBHMEW010000062">
    <property type="protein sequence ID" value="MFB9212643.1"/>
    <property type="molecule type" value="Genomic_DNA"/>
</dbReference>
<accession>A0ABV5J8N7</accession>
<protein>
    <submittedName>
        <fullName evidence="1">Uncharacterized protein</fullName>
    </submittedName>
</protein>
<evidence type="ECO:0000313" key="1">
    <source>
        <dbReference type="EMBL" id="MFB9212643.1"/>
    </source>
</evidence>
<dbReference type="RefSeq" id="WP_290249292.1">
    <property type="nucleotide sequence ID" value="NZ_JAUFQT010000002.1"/>
</dbReference>
<proteinExistence type="predicted"/>
<dbReference type="PROSITE" id="PS51257">
    <property type="entry name" value="PROKAR_LIPOPROTEIN"/>
    <property type="match status" value="1"/>
</dbReference>
<name>A0ABV5J8N7_9BACT</name>
<reference evidence="1 2" key="1">
    <citation type="submission" date="2024-09" db="EMBL/GenBank/DDBJ databases">
        <authorList>
            <person name="Sun Q."/>
            <person name="Mori K."/>
        </authorList>
    </citation>
    <scope>NUCLEOTIDE SEQUENCE [LARGE SCALE GENOMIC DNA]</scope>
    <source>
        <strain evidence="1 2">CECT 7682</strain>
    </source>
</reference>
<sequence length="200" mass="22756">MLLLIKKLWAMLLVIALSITFVSCISETGIDSKNDQIFRLESEAPIPFDNPLVNLRMDPEMLKLLSNLRKATAKYHRLEVAEENGYEMGSECVSVPGLGGMGYHFVNFPAITEGYDPANPQALLYEKTENGHMQLVAVEFVIDKAFWDAENDQPPFFGSREFDFDDAMALPFPNYQLHVWIWKNNPEGIFTQFNPKVSCE</sequence>
<comment type="caution">
    <text evidence="1">The sequence shown here is derived from an EMBL/GenBank/DDBJ whole genome shotgun (WGS) entry which is preliminary data.</text>
</comment>
<evidence type="ECO:0000313" key="2">
    <source>
        <dbReference type="Proteomes" id="UP001589654"/>
    </source>
</evidence>
<keyword evidence="2" id="KW-1185">Reference proteome</keyword>